<keyword evidence="3" id="KW-0645">Protease</keyword>
<dbReference type="Gene3D" id="2.120.10.30">
    <property type="entry name" value="TolB, C-terminal domain"/>
    <property type="match status" value="1"/>
</dbReference>
<keyword evidence="4" id="KW-1185">Reference proteome</keyword>
<accession>A0A0C4WQ40</accession>
<dbReference type="AlphaFoldDB" id="A0A0C4WQ40"/>
<organism evidence="3 4">
    <name type="scientific">Azotobacter chroococcum NCIMB 8003</name>
    <dbReference type="NCBI Taxonomy" id="1328314"/>
    <lineage>
        <taxon>Bacteria</taxon>
        <taxon>Pseudomonadati</taxon>
        <taxon>Pseudomonadota</taxon>
        <taxon>Gammaproteobacteria</taxon>
        <taxon>Pseudomonadales</taxon>
        <taxon>Pseudomonadaceae</taxon>
        <taxon>Azotobacter</taxon>
    </lineage>
</organism>
<dbReference type="PANTHER" id="PTHR43056">
    <property type="entry name" value="PEPTIDASE S9 PROLYL OLIGOPEPTIDASE"/>
    <property type="match status" value="1"/>
</dbReference>
<dbReference type="InterPro" id="IPR029058">
    <property type="entry name" value="AB_hydrolase_fold"/>
</dbReference>
<dbReference type="GO" id="GO:0008236">
    <property type="term" value="F:serine-type peptidase activity"/>
    <property type="evidence" value="ECO:0007669"/>
    <property type="project" value="InterPro"/>
</dbReference>
<dbReference type="InterPro" id="IPR001375">
    <property type="entry name" value="Peptidase_S9_cat"/>
</dbReference>
<name>A0A0C4WQ40_9GAMM</name>
<dbReference type="InterPro" id="IPR050585">
    <property type="entry name" value="Xaa-Pro_dipeptidyl-ppase/CocE"/>
</dbReference>
<dbReference type="PANTHER" id="PTHR43056:SF5">
    <property type="entry name" value="PEPTIDASE S9 PROLYL OLIGOPEPTIDASE CATALYTIC DOMAIN-CONTAINING PROTEIN"/>
    <property type="match status" value="1"/>
</dbReference>
<dbReference type="Proteomes" id="UP000068210">
    <property type="component" value="Chromosome"/>
</dbReference>
<dbReference type="GO" id="GO:0006508">
    <property type="term" value="P:proteolysis"/>
    <property type="evidence" value="ECO:0007669"/>
    <property type="project" value="InterPro"/>
</dbReference>
<evidence type="ECO:0000256" key="1">
    <source>
        <dbReference type="SAM" id="MobiDB-lite"/>
    </source>
</evidence>
<gene>
    <name evidence="3" type="primary">pqqH</name>
    <name evidence="3" type="ORF">Achr_8830</name>
</gene>
<dbReference type="Pfam" id="PF00326">
    <property type="entry name" value="Peptidase_S9"/>
    <property type="match status" value="1"/>
</dbReference>
<reference evidence="3 4" key="1">
    <citation type="journal article" date="2015" name="PLoS ONE">
        <title>Azotobacter Genomes: The Genome of Azotobacter chroococcum NCIMB 8003 (ATCC 4412).</title>
        <authorList>
            <person name="Robson R.L."/>
            <person name="Jones R."/>
            <person name="Robson R.M."/>
            <person name="Schwartz A."/>
            <person name="Richardson T.H."/>
        </authorList>
    </citation>
    <scope>NUCLEOTIDE SEQUENCE [LARGE SCALE GENOMIC DNA]</scope>
    <source>
        <strain evidence="3 4">NCIMB 8003</strain>
    </source>
</reference>
<evidence type="ECO:0000313" key="3">
    <source>
        <dbReference type="EMBL" id="AJE20367.1"/>
    </source>
</evidence>
<keyword evidence="3" id="KW-0378">Hydrolase</keyword>
<dbReference type="SUPFAM" id="SSF82171">
    <property type="entry name" value="DPP6 N-terminal domain-like"/>
    <property type="match status" value="1"/>
</dbReference>
<dbReference type="SUPFAM" id="SSF53474">
    <property type="entry name" value="alpha/beta-Hydrolases"/>
    <property type="match status" value="1"/>
</dbReference>
<feature type="region of interest" description="Disordered" evidence="1">
    <location>
        <begin position="1"/>
        <end position="54"/>
    </location>
</feature>
<protein>
    <submittedName>
        <fullName evidence="3">Dipeptidyl aminopeptidase/acylaminoacyl peptidase</fullName>
    </submittedName>
</protein>
<evidence type="ECO:0000259" key="2">
    <source>
        <dbReference type="Pfam" id="PF00326"/>
    </source>
</evidence>
<dbReference type="STRING" id="1328314.Achr_8830"/>
<dbReference type="GO" id="GO:0004177">
    <property type="term" value="F:aminopeptidase activity"/>
    <property type="evidence" value="ECO:0007669"/>
    <property type="project" value="UniProtKB-KW"/>
</dbReference>
<sequence>MGSAKRPIVPTLPRGNAAVDALASGERSSRSGMAPTQERGSHRQAEAAEPLPCGDWPSRWSAADAAAASRDFAELRAGLGGLLWLQFDPQEAGCSLWLWREGEPQRLTPPGRSVRSRVYEYGGGAFCVVGDGVVLVDEADQQLYRLGIAAGSVPEALSARSHCRYGDLQFAPAWNAVLAVEESREQDRVIHRLVGLGLADGTRRVLAEGADFYAAPRLSDDGRRLAWIEWDRPELPWTATRLCLAAVLADGSLGAREMLAGVAGDDSLQQPTFTDDGRLICLSDRAGWWQPWVEQGGQWHPVPGAGHPVDNGAALSSTGTAGWSEPRLMAEADHAPAPWQLGTVSHLPLEDGGWLLARLEEGWGLLVERTADGRERRLAAEFSRFRQLASDAQHFYCIAAAPDRLPAVLAIARDSGRVHVLAGGERPLPAEELSRPASIRFATGEGESAQAFFYPPRNAACSVPADERPPLVVFLHGGPTSACYPVFDPRIQFWTQRGFAVADLNYRGSSGFGRAFRLRLAGEWGRIEVEDACALVRHLGEAGLIDPARAFVRGASAGGYTALCALAFRDLFRGGASLYGVSDPLSLRRATHKFEGDYLDWLIGDPARDAERYRQRTPLLHAGRIAAPVIFFQGGLDAVVVPEQTEAMVAALRARGVPVEYRLYPDERHGFRQAAHLADALEREWRFYVDLLD</sequence>
<feature type="domain" description="Peptidase S9 prolyl oligopeptidase catalytic" evidence="2">
    <location>
        <begin position="487"/>
        <end position="692"/>
    </location>
</feature>
<proteinExistence type="predicted"/>
<dbReference type="KEGG" id="acx:Achr_8830"/>
<dbReference type="InterPro" id="IPR011042">
    <property type="entry name" value="6-blade_b-propeller_TolB-like"/>
</dbReference>
<evidence type="ECO:0000313" key="4">
    <source>
        <dbReference type="Proteomes" id="UP000068210"/>
    </source>
</evidence>
<keyword evidence="3" id="KW-0031">Aminopeptidase</keyword>
<dbReference type="EMBL" id="CP010415">
    <property type="protein sequence ID" value="AJE20367.1"/>
    <property type="molecule type" value="Genomic_DNA"/>
</dbReference>
<dbReference type="HOGENOM" id="CLU_012236_0_0_6"/>
<dbReference type="Gene3D" id="3.40.50.1820">
    <property type="entry name" value="alpha/beta hydrolase"/>
    <property type="match status" value="1"/>
</dbReference>